<dbReference type="EMBL" id="JAUEPP010000005">
    <property type="protein sequence ID" value="KAK3342646.1"/>
    <property type="molecule type" value="Genomic_DNA"/>
</dbReference>
<gene>
    <name evidence="1" type="ORF">B0H65DRAFT_225278</name>
</gene>
<name>A0AAE0JCR0_9PEZI</name>
<accession>A0AAE0JCR0</accession>
<proteinExistence type="predicted"/>
<keyword evidence="2" id="KW-1185">Reference proteome</keyword>
<comment type="caution">
    <text evidence="1">The sequence shown here is derived from an EMBL/GenBank/DDBJ whole genome shotgun (WGS) entry which is preliminary data.</text>
</comment>
<reference evidence="1" key="2">
    <citation type="submission" date="2023-06" db="EMBL/GenBank/DDBJ databases">
        <authorList>
            <consortium name="Lawrence Berkeley National Laboratory"/>
            <person name="Haridas S."/>
            <person name="Hensen N."/>
            <person name="Bonometti L."/>
            <person name="Westerberg I."/>
            <person name="Brannstrom I.O."/>
            <person name="Guillou S."/>
            <person name="Cros-Aarteil S."/>
            <person name="Calhoun S."/>
            <person name="Kuo A."/>
            <person name="Mondo S."/>
            <person name="Pangilinan J."/>
            <person name="Riley R."/>
            <person name="Labutti K."/>
            <person name="Andreopoulos B."/>
            <person name="Lipzen A."/>
            <person name="Chen C."/>
            <person name="Yanf M."/>
            <person name="Daum C."/>
            <person name="Ng V."/>
            <person name="Clum A."/>
            <person name="Steindorff A."/>
            <person name="Ohm R."/>
            <person name="Martin F."/>
            <person name="Silar P."/>
            <person name="Natvig D."/>
            <person name="Lalanne C."/>
            <person name="Gautier V."/>
            <person name="Ament-Velasquez S.L."/>
            <person name="Kruys A."/>
            <person name="Hutchinson M.I."/>
            <person name="Powell A.J."/>
            <person name="Barry K."/>
            <person name="Miller A.N."/>
            <person name="Grigoriev I.V."/>
            <person name="Debuchy R."/>
            <person name="Gladieux P."/>
            <person name="Thoren M.H."/>
            <person name="Johannesson H."/>
        </authorList>
    </citation>
    <scope>NUCLEOTIDE SEQUENCE</scope>
    <source>
        <strain evidence="1">CBS 560.94</strain>
    </source>
</reference>
<evidence type="ECO:0000313" key="1">
    <source>
        <dbReference type="EMBL" id="KAK3342646.1"/>
    </source>
</evidence>
<reference evidence="1" key="1">
    <citation type="journal article" date="2023" name="Mol. Phylogenet. Evol.">
        <title>Genome-scale phylogeny and comparative genomics of the fungal order Sordariales.</title>
        <authorList>
            <person name="Hensen N."/>
            <person name="Bonometti L."/>
            <person name="Westerberg I."/>
            <person name="Brannstrom I.O."/>
            <person name="Guillou S."/>
            <person name="Cros-Aarteil S."/>
            <person name="Calhoun S."/>
            <person name="Haridas S."/>
            <person name="Kuo A."/>
            <person name="Mondo S."/>
            <person name="Pangilinan J."/>
            <person name="Riley R."/>
            <person name="LaButti K."/>
            <person name="Andreopoulos B."/>
            <person name="Lipzen A."/>
            <person name="Chen C."/>
            <person name="Yan M."/>
            <person name="Daum C."/>
            <person name="Ng V."/>
            <person name="Clum A."/>
            <person name="Steindorff A."/>
            <person name="Ohm R.A."/>
            <person name="Martin F."/>
            <person name="Silar P."/>
            <person name="Natvig D.O."/>
            <person name="Lalanne C."/>
            <person name="Gautier V."/>
            <person name="Ament-Velasquez S.L."/>
            <person name="Kruys A."/>
            <person name="Hutchinson M.I."/>
            <person name="Powell A.J."/>
            <person name="Barry K."/>
            <person name="Miller A.N."/>
            <person name="Grigoriev I.V."/>
            <person name="Debuchy R."/>
            <person name="Gladieux P."/>
            <person name="Hiltunen Thoren M."/>
            <person name="Johannesson H."/>
        </authorList>
    </citation>
    <scope>NUCLEOTIDE SEQUENCE</scope>
    <source>
        <strain evidence="1">CBS 560.94</strain>
    </source>
</reference>
<dbReference type="Proteomes" id="UP001278500">
    <property type="component" value="Unassembled WGS sequence"/>
</dbReference>
<sequence length="284" mass="31694">MSRRLRHAWRSPTLQTLCITMIPKTIFNNFSRIYFARVRLLSLFHLSLSRQFVSDVGKICNKTAALHFTHPTTPCPEHCMIDTTKNLGGKSFCLGSIIGISGRIGNDKEAFHFLLPGPHGTLALINRPRTKQFHGFGFWRVHVEKGIVSMRMRFRPGIALSYSQHNNNPSISILSDPAISPCISAVTNIHTPFALSLSIFSSLLSPTHELKSQRSHKVNPGPFSPPVRPFLVRPSQSVLHRIKTPNVTPNLRLPITCRREHGQVVHPSPPIILLCDARQGGSTV</sequence>
<dbReference type="GeneID" id="87859274"/>
<dbReference type="AlphaFoldDB" id="A0AAE0JCR0"/>
<evidence type="ECO:0000313" key="2">
    <source>
        <dbReference type="Proteomes" id="UP001278500"/>
    </source>
</evidence>
<dbReference type="RefSeq" id="XP_062680439.1">
    <property type="nucleotide sequence ID" value="XM_062822120.1"/>
</dbReference>
<protein>
    <submittedName>
        <fullName evidence="1">Uncharacterized protein</fullName>
    </submittedName>
</protein>
<organism evidence="1 2">
    <name type="scientific">Neurospora tetraspora</name>
    <dbReference type="NCBI Taxonomy" id="94610"/>
    <lineage>
        <taxon>Eukaryota</taxon>
        <taxon>Fungi</taxon>
        <taxon>Dikarya</taxon>
        <taxon>Ascomycota</taxon>
        <taxon>Pezizomycotina</taxon>
        <taxon>Sordariomycetes</taxon>
        <taxon>Sordariomycetidae</taxon>
        <taxon>Sordariales</taxon>
        <taxon>Sordariaceae</taxon>
        <taxon>Neurospora</taxon>
    </lineage>
</organism>